<dbReference type="SMART" id="SM00941">
    <property type="entry name" value="PYNP_C"/>
    <property type="match status" value="1"/>
</dbReference>
<protein>
    <submittedName>
        <fullName evidence="4">Thymidine phosphorylase</fullName>
        <ecNumber evidence="4">2.4.2.4</ecNumber>
    </submittedName>
</protein>
<dbReference type="GO" id="GO:0004645">
    <property type="term" value="F:1,4-alpha-oligoglucan phosphorylase activity"/>
    <property type="evidence" value="ECO:0007669"/>
    <property type="project" value="InterPro"/>
</dbReference>
<dbReference type="InterPro" id="IPR013466">
    <property type="entry name" value="Thymidine/AMP_Pase"/>
</dbReference>
<dbReference type="InterPro" id="IPR000053">
    <property type="entry name" value="Thymidine/pyrmidine_PPase"/>
</dbReference>
<name>A0A3B0W2W1_9ZZZZ</name>
<dbReference type="InterPro" id="IPR000312">
    <property type="entry name" value="Glycosyl_Trfase_fam3"/>
</dbReference>
<dbReference type="InterPro" id="IPR013102">
    <property type="entry name" value="PYNP_C"/>
</dbReference>
<dbReference type="EC" id="2.4.2.4" evidence="4"/>
<dbReference type="Gene3D" id="3.90.1170.30">
    <property type="entry name" value="Pyrimidine nucleoside phosphorylase-like, C-terminal domain"/>
    <property type="match status" value="1"/>
</dbReference>
<dbReference type="Pfam" id="PF00591">
    <property type="entry name" value="Glycos_transf_3"/>
    <property type="match status" value="1"/>
</dbReference>
<accession>A0A3B0W2W1</accession>
<dbReference type="InterPro" id="IPR028579">
    <property type="entry name" value="Thym_Pase_Put"/>
</dbReference>
<feature type="domain" description="Pyrimidine nucleoside phosphorylase C-terminal" evidence="3">
    <location>
        <begin position="430"/>
        <end position="499"/>
    </location>
</feature>
<dbReference type="InterPro" id="IPR036566">
    <property type="entry name" value="PYNP-like_C_sf"/>
</dbReference>
<dbReference type="Gene3D" id="3.40.1030.10">
    <property type="entry name" value="Nucleoside phosphorylase/phosphoribosyltransferase catalytic domain"/>
    <property type="match status" value="1"/>
</dbReference>
<sequence>MDTLKLKRIAIDTYKENVVYLHRDCDIYQSQGFQALNKIEVYTENPPTQVFAVLNVVDGECIIAPGEIGLSEQVFKQFNQPEGSPIQVRHATQPKSLSYVHHKISGDRLNYSEYLEIIQDINANRYSKIEITAYLVGCAESEMDRDEVLYLTKAMINTGERIDWNGAMVADKHCIGGIPGNRTSLLIMPIVAAYGLLMPKTSSRAITSPAGSADTMEALANVELDIAQLKQIVKQHGGCLAWGGTAKLAPVDDILITVERPLSMDSPGQMVASILSKKVSAGVTHLIIDIPVGPTAKMHSYSKATKLRKLFEYVGDNLGLHLEVIMTDGKQPIGFGVGPNLEARDIMRVLENDPLSSKFLQEKALQLSGRIIEFDTKVRAGQGYAIARDILQSGRALEKFNDILDAQGRNPNPLSFGSLTYDITAPKTGTVIAINNFVVAHIARLAGAPIDKGSGLYLHKKMGDRVVKGEPLYTIYAEYEADFKFAQEAAALDSGFEVNHSEDYSATSS</sequence>
<dbReference type="EMBL" id="UOFB01000365">
    <property type="protein sequence ID" value="VAW49631.1"/>
    <property type="molecule type" value="Genomic_DNA"/>
</dbReference>
<dbReference type="Pfam" id="PF07831">
    <property type="entry name" value="PYNP_C"/>
    <property type="match status" value="1"/>
</dbReference>
<dbReference type="NCBIfam" id="NF003338">
    <property type="entry name" value="PRK04350.1"/>
    <property type="match status" value="1"/>
</dbReference>
<keyword evidence="2 4" id="KW-0808">Transferase</keyword>
<dbReference type="PANTHER" id="PTHR10515:SF0">
    <property type="entry name" value="THYMIDINE PHOSPHORYLASE"/>
    <property type="match status" value="1"/>
</dbReference>
<dbReference type="AlphaFoldDB" id="A0A3B0W2W1"/>
<dbReference type="HAMAP" id="MF_00703">
    <property type="entry name" value="Thymid_phosp_2"/>
    <property type="match status" value="1"/>
</dbReference>
<evidence type="ECO:0000256" key="2">
    <source>
        <dbReference type="ARBA" id="ARBA00022679"/>
    </source>
</evidence>
<dbReference type="SUPFAM" id="SSF47648">
    <property type="entry name" value="Nucleoside phosphorylase/phosphoribosyltransferase N-terminal domain"/>
    <property type="match status" value="1"/>
</dbReference>
<dbReference type="InterPro" id="IPR017459">
    <property type="entry name" value="Glycosyl_Trfase_fam3_N_dom"/>
</dbReference>
<dbReference type="Pfam" id="PF02885">
    <property type="entry name" value="Glycos_trans_3N"/>
    <property type="match status" value="1"/>
</dbReference>
<keyword evidence="1 4" id="KW-0328">Glycosyltransferase</keyword>
<dbReference type="Gene3D" id="1.20.970.50">
    <property type="match status" value="1"/>
</dbReference>
<dbReference type="GO" id="GO:0005829">
    <property type="term" value="C:cytosol"/>
    <property type="evidence" value="ECO:0007669"/>
    <property type="project" value="TreeGrafter"/>
</dbReference>
<dbReference type="PANTHER" id="PTHR10515">
    <property type="entry name" value="THYMIDINE PHOSPHORYLASE"/>
    <property type="match status" value="1"/>
</dbReference>
<organism evidence="4">
    <name type="scientific">hydrothermal vent metagenome</name>
    <dbReference type="NCBI Taxonomy" id="652676"/>
    <lineage>
        <taxon>unclassified sequences</taxon>
        <taxon>metagenomes</taxon>
        <taxon>ecological metagenomes</taxon>
    </lineage>
</organism>
<dbReference type="GO" id="GO:0006206">
    <property type="term" value="P:pyrimidine nucleobase metabolic process"/>
    <property type="evidence" value="ECO:0007669"/>
    <property type="project" value="InterPro"/>
</dbReference>
<dbReference type="InterPro" id="IPR036320">
    <property type="entry name" value="Glycosyl_Trfase_fam3_N_dom_sf"/>
</dbReference>
<dbReference type="SUPFAM" id="SSF52418">
    <property type="entry name" value="Nucleoside phosphorylase/phosphoribosyltransferase catalytic domain"/>
    <property type="match status" value="1"/>
</dbReference>
<evidence type="ECO:0000256" key="1">
    <source>
        <dbReference type="ARBA" id="ARBA00022676"/>
    </source>
</evidence>
<dbReference type="InterPro" id="IPR035902">
    <property type="entry name" value="Nuc_phospho_transferase"/>
</dbReference>
<dbReference type="SUPFAM" id="SSF54680">
    <property type="entry name" value="Pyrimidine nucleoside phosphorylase C-terminal domain"/>
    <property type="match status" value="1"/>
</dbReference>
<reference evidence="4" key="1">
    <citation type="submission" date="2018-06" db="EMBL/GenBank/DDBJ databases">
        <authorList>
            <person name="Zhirakovskaya E."/>
        </authorList>
    </citation>
    <scope>NUCLEOTIDE SEQUENCE</scope>
</reference>
<gene>
    <name evidence="4" type="ORF">MNBD_GAMMA04-124</name>
</gene>
<proteinExistence type="inferred from homology"/>
<dbReference type="GO" id="GO:0009032">
    <property type="term" value="F:thymidine phosphorylase activity"/>
    <property type="evidence" value="ECO:0007669"/>
    <property type="project" value="UniProtKB-EC"/>
</dbReference>
<dbReference type="GO" id="GO:0006213">
    <property type="term" value="P:pyrimidine nucleoside metabolic process"/>
    <property type="evidence" value="ECO:0007669"/>
    <property type="project" value="InterPro"/>
</dbReference>
<evidence type="ECO:0000313" key="4">
    <source>
        <dbReference type="EMBL" id="VAW49631.1"/>
    </source>
</evidence>
<dbReference type="NCBIfam" id="TIGR02645">
    <property type="entry name" value="ARCH_P_rylase"/>
    <property type="match status" value="1"/>
</dbReference>
<evidence type="ECO:0000259" key="3">
    <source>
        <dbReference type="SMART" id="SM00941"/>
    </source>
</evidence>